<dbReference type="PANTHER" id="PTHR34145:SF28">
    <property type="entry name" value="F-BOX DOMAIN-CONTAINING PROTEIN"/>
    <property type="match status" value="1"/>
</dbReference>
<dbReference type="Pfam" id="PF23622">
    <property type="entry name" value="LRR_At1g61320_AtMIF1"/>
    <property type="match status" value="1"/>
</dbReference>
<evidence type="ECO:0000313" key="4">
    <source>
        <dbReference type="Proteomes" id="UP001085076"/>
    </source>
</evidence>
<reference evidence="3" key="2">
    <citation type="journal article" date="2022" name="Hortic Res">
        <title>The genome of Dioscorea zingiberensis sheds light on the biosynthesis, origin and evolution of the medicinally important diosgenin saponins.</title>
        <authorList>
            <person name="Li Y."/>
            <person name="Tan C."/>
            <person name="Li Z."/>
            <person name="Guo J."/>
            <person name="Li S."/>
            <person name="Chen X."/>
            <person name="Wang C."/>
            <person name="Dai X."/>
            <person name="Yang H."/>
            <person name="Song W."/>
            <person name="Hou L."/>
            <person name="Xu J."/>
            <person name="Tong Z."/>
            <person name="Xu A."/>
            <person name="Yuan X."/>
            <person name="Wang W."/>
            <person name="Yang Q."/>
            <person name="Chen L."/>
            <person name="Sun Z."/>
            <person name="Wang K."/>
            <person name="Pan B."/>
            <person name="Chen J."/>
            <person name="Bao Y."/>
            <person name="Liu F."/>
            <person name="Qi X."/>
            <person name="Gang D.R."/>
            <person name="Wen J."/>
            <person name="Li J."/>
        </authorList>
    </citation>
    <scope>NUCLEOTIDE SEQUENCE</scope>
    <source>
        <strain evidence="3">Dzin_1.0</strain>
    </source>
</reference>
<dbReference type="OrthoDB" id="641102at2759"/>
<evidence type="ECO:0000259" key="2">
    <source>
        <dbReference type="Pfam" id="PF23622"/>
    </source>
</evidence>
<dbReference type="InterPro" id="IPR053772">
    <property type="entry name" value="At1g61320/At1g61330-like"/>
</dbReference>
<organism evidence="3 4">
    <name type="scientific">Dioscorea zingiberensis</name>
    <dbReference type="NCBI Taxonomy" id="325984"/>
    <lineage>
        <taxon>Eukaryota</taxon>
        <taxon>Viridiplantae</taxon>
        <taxon>Streptophyta</taxon>
        <taxon>Embryophyta</taxon>
        <taxon>Tracheophyta</taxon>
        <taxon>Spermatophyta</taxon>
        <taxon>Magnoliopsida</taxon>
        <taxon>Liliopsida</taxon>
        <taxon>Dioscoreales</taxon>
        <taxon>Dioscoreaceae</taxon>
        <taxon>Dioscorea</taxon>
    </lineage>
</organism>
<accession>A0A9D5D1Y5</accession>
<dbReference type="EMBL" id="JAGGNH010000002">
    <property type="protein sequence ID" value="KAJ0983651.1"/>
    <property type="molecule type" value="Genomic_DNA"/>
</dbReference>
<sequence length="461" mass="53028">MEELVDRISNLPEDILRDNIVSRLPLKVAARTSVLSSRWRSLWKSVPDLDFHFQIWESIMDCDINDSLGLVLSEKRREFVGIVNRIIQLHEGLRVKRLRVFFNPGSVYEADMKKWIQFAFDKGVQELDLNFHMIFREQYIIPGYMLECNSVTRLKLAYCRILPSISSFKGLSSLKSVSLSRVRLDEDLINSLFVPCSCIESLQMVECTEARCLRIAPRNHSFKKLKVSNCWTIFHIEIDAPHLQTFEFCGHEVNFQINNICRLQDAMLNIRGPKPIDTSSISRSLRMLWAAVSRVRVATFSCSVIQILPPTSLIQACRHHMNSETLPPGMDSSQEYLDFPSSPGYSPRLKMIRFDGFQGLNCEMMLLSSCFSYATALESLTIVVPQDGDPDEVTEKVWKLAKFYNRPPDAPESSYMAKIRPRSRSMPQPLIRVMSYSEKSGATHSPTHKDIVHHYRSAHDW</sequence>
<reference evidence="3" key="1">
    <citation type="submission" date="2021-03" db="EMBL/GenBank/DDBJ databases">
        <authorList>
            <person name="Li Z."/>
            <person name="Yang C."/>
        </authorList>
    </citation>
    <scope>NUCLEOTIDE SEQUENCE</scope>
    <source>
        <strain evidence="3">Dzin_1.0</strain>
        <tissue evidence="3">Leaf</tissue>
    </source>
</reference>
<dbReference type="Gene3D" id="3.80.10.10">
    <property type="entry name" value="Ribonuclease Inhibitor"/>
    <property type="match status" value="1"/>
</dbReference>
<dbReference type="PANTHER" id="PTHR34145">
    <property type="entry name" value="OS02G0105600 PROTEIN"/>
    <property type="match status" value="1"/>
</dbReference>
<feature type="domain" description="F-box" evidence="1">
    <location>
        <begin position="8"/>
        <end position="47"/>
    </location>
</feature>
<evidence type="ECO:0000313" key="3">
    <source>
        <dbReference type="EMBL" id="KAJ0983651.1"/>
    </source>
</evidence>
<feature type="domain" description="At1g61320/AtMIF1 LRR" evidence="2">
    <location>
        <begin position="86"/>
        <end position="267"/>
    </location>
</feature>
<dbReference type="AlphaFoldDB" id="A0A9D5D1Y5"/>
<keyword evidence="4" id="KW-1185">Reference proteome</keyword>
<dbReference type="InterPro" id="IPR032675">
    <property type="entry name" value="LRR_dom_sf"/>
</dbReference>
<evidence type="ECO:0000259" key="1">
    <source>
        <dbReference type="Pfam" id="PF00646"/>
    </source>
</evidence>
<protein>
    <recommendedName>
        <fullName evidence="5">F-box domain-containing protein</fullName>
    </recommendedName>
</protein>
<dbReference type="InterPro" id="IPR055357">
    <property type="entry name" value="LRR_At1g61320_AtMIF1"/>
</dbReference>
<name>A0A9D5D1Y5_9LILI</name>
<dbReference type="SUPFAM" id="SSF52047">
    <property type="entry name" value="RNI-like"/>
    <property type="match status" value="1"/>
</dbReference>
<comment type="caution">
    <text evidence="3">The sequence shown here is derived from an EMBL/GenBank/DDBJ whole genome shotgun (WGS) entry which is preliminary data.</text>
</comment>
<evidence type="ECO:0008006" key="5">
    <source>
        <dbReference type="Google" id="ProtNLM"/>
    </source>
</evidence>
<dbReference type="CDD" id="cd22160">
    <property type="entry name" value="F-box_AtFBL13-like"/>
    <property type="match status" value="1"/>
</dbReference>
<dbReference type="Proteomes" id="UP001085076">
    <property type="component" value="Miscellaneous, Linkage group lg02"/>
</dbReference>
<proteinExistence type="predicted"/>
<gene>
    <name evidence="3" type="ORF">J5N97_011906</name>
</gene>
<dbReference type="InterPro" id="IPR053781">
    <property type="entry name" value="F-box_AtFBL13-like"/>
</dbReference>
<dbReference type="SUPFAM" id="SSF81383">
    <property type="entry name" value="F-box domain"/>
    <property type="match status" value="1"/>
</dbReference>
<dbReference type="Pfam" id="PF00646">
    <property type="entry name" value="F-box"/>
    <property type="match status" value="1"/>
</dbReference>
<dbReference type="InterPro" id="IPR036047">
    <property type="entry name" value="F-box-like_dom_sf"/>
</dbReference>
<dbReference type="InterPro" id="IPR001810">
    <property type="entry name" value="F-box_dom"/>
</dbReference>